<feature type="compositionally biased region" description="Pro residues" evidence="1">
    <location>
        <begin position="1"/>
        <end position="17"/>
    </location>
</feature>
<reference evidence="3" key="1">
    <citation type="journal article" date="2021" name="Curr. Microbiol.">
        <title>Complete genome of nocamycin-producing strain Saccharothrix syringae NRRL B-16468 reveals the biosynthetic potential for secondary metabolites.</title>
        <authorList>
            <person name="Mo X."/>
            <person name="Yang S."/>
        </authorList>
    </citation>
    <scope>NUCLEOTIDE SEQUENCE [LARGE SCALE GENOMIC DNA]</scope>
    <source>
        <strain evidence="3">ATCC 51364 / DSM 43886 / JCM 6844 / KCTC 9398 / NBRC 14523 / NRRL B-16468 / INA 2240</strain>
    </source>
</reference>
<organism evidence="2 3">
    <name type="scientific">Saccharothrix syringae</name>
    <name type="common">Nocardiopsis syringae</name>
    <dbReference type="NCBI Taxonomy" id="103733"/>
    <lineage>
        <taxon>Bacteria</taxon>
        <taxon>Bacillati</taxon>
        <taxon>Actinomycetota</taxon>
        <taxon>Actinomycetes</taxon>
        <taxon>Pseudonocardiales</taxon>
        <taxon>Pseudonocardiaceae</taxon>
        <taxon>Saccharothrix</taxon>
    </lineage>
</organism>
<dbReference type="EMBL" id="CP034550">
    <property type="protein sequence ID" value="QFZ21397.1"/>
    <property type="molecule type" value="Genomic_DNA"/>
</dbReference>
<dbReference type="RefSeq" id="WP_033435639.1">
    <property type="nucleotide sequence ID" value="NZ_CP034550.1"/>
</dbReference>
<keyword evidence="3" id="KW-1185">Reference proteome</keyword>
<dbReference type="OrthoDB" id="3700914at2"/>
<evidence type="ECO:0000256" key="1">
    <source>
        <dbReference type="SAM" id="MobiDB-lite"/>
    </source>
</evidence>
<evidence type="ECO:0000313" key="3">
    <source>
        <dbReference type="Proteomes" id="UP000325787"/>
    </source>
</evidence>
<dbReference type="AlphaFoldDB" id="A0A5Q0H5B9"/>
<sequence>MTIPEPPVPEPAAPDPAIPGAAAPGPEPGRVDLGRVDLARIDLCSELAVAGSELRDYRARGDGEMAELLGAWIDTLLDEWNRRHPLV</sequence>
<name>A0A5Q0H5B9_SACSY</name>
<accession>A0A5Q0H5B9</accession>
<evidence type="ECO:0000313" key="2">
    <source>
        <dbReference type="EMBL" id="QFZ21397.1"/>
    </source>
</evidence>
<gene>
    <name evidence="2" type="ORF">EKG83_32005</name>
</gene>
<dbReference type="Proteomes" id="UP000325787">
    <property type="component" value="Chromosome"/>
</dbReference>
<feature type="region of interest" description="Disordered" evidence="1">
    <location>
        <begin position="1"/>
        <end position="30"/>
    </location>
</feature>
<dbReference type="KEGG" id="ssyi:EKG83_32005"/>
<proteinExistence type="predicted"/>
<protein>
    <submittedName>
        <fullName evidence="2">Uncharacterized protein</fullName>
    </submittedName>
</protein>